<name>A0ACB9FS20_9ASTR</name>
<gene>
    <name evidence="1" type="ORF">L1987_48141</name>
</gene>
<accession>A0ACB9FS20</accession>
<proteinExistence type="predicted"/>
<organism evidence="1 2">
    <name type="scientific">Smallanthus sonchifolius</name>
    <dbReference type="NCBI Taxonomy" id="185202"/>
    <lineage>
        <taxon>Eukaryota</taxon>
        <taxon>Viridiplantae</taxon>
        <taxon>Streptophyta</taxon>
        <taxon>Embryophyta</taxon>
        <taxon>Tracheophyta</taxon>
        <taxon>Spermatophyta</taxon>
        <taxon>Magnoliopsida</taxon>
        <taxon>eudicotyledons</taxon>
        <taxon>Gunneridae</taxon>
        <taxon>Pentapetalae</taxon>
        <taxon>asterids</taxon>
        <taxon>campanulids</taxon>
        <taxon>Asterales</taxon>
        <taxon>Asteraceae</taxon>
        <taxon>Asteroideae</taxon>
        <taxon>Heliantheae alliance</taxon>
        <taxon>Millerieae</taxon>
        <taxon>Smallanthus</taxon>
    </lineage>
</organism>
<keyword evidence="2" id="KW-1185">Reference proteome</keyword>
<comment type="caution">
    <text evidence="1">The sequence shown here is derived from an EMBL/GenBank/DDBJ whole genome shotgun (WGS) entry which is preliminary data.</text>
</comment>
<dbReference type="Proteomes" id="UP001056120">
    <property type="component" value="Linkage Group LG16"/>
</dbReference>
<dbReference type="EMBL" id="CM042033">
    <property type="protein sequence ID" value="KAI3773611.1"/>
    <property type="molecule type" value="Genomic_DNA"/>
</dbReference>
<sequence>MILQLLYICPSDIIGYKMLELDVPFVTYQCSLLQGSFILDAANFYFDLLQEVNSFNIYGCAISKFLRTLSSTAAVIRTGYILLSIRTPPSTLSSGSEHFMYYHQFLNGLLRNTNSNLAQ</sequence>
<reference evidence="1 2" key="2">
    <citation type="journal article" date="2022" name="Mol. Ecol. Resour.">
        <title>The genomes of chicory, endive, great burdock and yacon provide insights into Asteraceae paleo-polyploidization history and plant inulin production.</title>
        <authorList>
            <person name="Fan W."/>
            <person name="Wang S."/>
            <person name="Wang H."/>
            <person name="Wang A."/>
            <person name="Jiang F."/>
            <person name="Liu H."/>
            <person name="Zhao H."/>
            <person name="Xu D."/>
            <person name="Zhang Y."/>
        </authorList>
    </citation>
    <scope>NUCLEOTIDE SEQUENCE [LARGE SCALE GENOMIC DNA]</scope>
    <source>
        <strain evidence="2">cv. Yunnan</strain>
        <tissue evidence="1">Leaves</tissue>
    </source>
</reference>
<evidence type="ECO:0000313" key="2">
    <source>
        <dbReference type="Proteomes" id="UP001056120"/>
    </source>
</evidence>
<reference evidence="2" key="1">
    <citation type="journal article" date="2022" name="Mol. Ecol. Resour.">
        <title>The genomes of chicory, endive, great burdock and yacon provide insights into Asteraceae palaeo-polyploidization history and plant inulin production.</title>
        <authorList>
            <person name="Fan W."/>
            <person name="Wang S."/>
            <person name="Wang H."/>
            <person name="Wang A."/>
            <person name="Jiang F."/>
            <person name="Liu H."/>
            <person name="Zhao H."/>
            <person name="Xu D."/>
            <person name="Zhang Y."/>
        </authorList>
    </citation>
    <scope>NUCLEOTIDE SEQUENCE [LARGE SCALE GENOMIC DNA]</scope>
    <source>
        <strain evidence="2">cv. Yunnan</strain>
    </source>
</reference>
<protein>
    <submittedName>
        <fullName evidence="1">Uncharacterized protein</fullName>
    </submittedName>
</protein>
<evidence type="ECO:0000313" key="1">
    <source>
        <dbReference type="EMBL" id="KAI3773611.1"/>
    </source>
</evidence>